<proteinExistence type="predicted"/>
<dbReference type="OrthoDB" id="272873at2759"/>
<feature type="region of interest" description="Disordered" evidence="1">
    <location>
        <begin position="1"/>
        <end position="48"/>
    </location>
</feature>
<dbReference type="OMA" id="ASFTCYT"/>
<evidence type="ECO:0000313" key="2">
    <source>
        <dbReference type="EMBL" id="KPA80894.1"/>
    </source>
</evidence>
<feature type="compositionally biased region" description="Basic and acidic residues" evidence="1">
    <location>
        <begin position="409"/>
        <end position="423"/>
    </location>
</feature>
<protein>
    <submittedName>
        <fullName evidence="2">Uncharacterized protein</fullName>
    </submittedName>
</protein>
<keyword evidence="3" id="KW-1185">Reference proteome</keyword>
<dbReference type="VEuPathDB" id="TriTrypDB:LpyrH10_07_1060"/>
<evidence type="ECO:0000256" key="1">
    <source>
        <dbReference type="SAM" id="MobiDB-lite"/>
    </source>
</evidence>
<name>A0A0N0VFF2_LEPPY</name>
<feature type="compositionally biased region" description="Low complexity" evidence="1">
    <location>
        <begin position="31"/>
        <end position="44"/>
    </location>
</feature>
<dbReference type="GeneID" id="26904590"/>
<dbReference type="RefSeq" id="XP_015659333.1">
    <property type="nucleotide sequence ID" value="XM_015801932.1"/>
</dbReference>
<comment type="caution">
    <text evidence="2">The sequence shown here is derived from an EMBL/GenBank/DDBJ whole genome shotgun (WGS) entry which is preliminary data.</text>
</comment>
<evidence type="ECO:0000313" key="3">
    <source>
        <dbReference type="Proteomes" id="UP000037923"/>
    </source>
</evidence>
<dbReference type="EMBL" id="LGTL01000007">
    <property type="protein sequence ID" value="KPA80894.1"/>
    <property type="molecule type" value="Genomic_DNA"/>
</dbReference>
<feature type="region of interest" description="Disordered" evidence="1">
    <location>
        <begin position="409"/>
        <end position="439"/>
    </location>
</feature>
<gene>
    <name evidence="2" type="ORF">ABB37_04299</name>
</gene>
<sequence length="588" mass="64390">MPPKAVPSPRVRKETTHEHARGNTRPRVRSSHSASRATPSSSTPLEKKKAPCSGVFVYINGLLCRTADSTGQFCPSDVFAGIDRPPACASFPVPSLKKNGVPDTFLRAAADANRDADSSFESECLIFSTFGVLTGGVLIDPFHETFADYTQTAPYTVTGITPSVHRALAPSEEQRREVEEVRDANELAFSRGDFARIRPESALTLCTSELTLPPPAPVPLASPLSPALAETSAPAIKRTTSYPAMRRRRFHLTSALVDEWYDNLAVPRGVTPKETEGHKTAWQEAEAFRQLLMNNSVSRAVEPQNFLPPSIPFLYRERGAPVHVKDDVEGKDTGRGYDAAAVDAELKGDTPPLPLPGVRSAAAAFVCYSGQPRFTSSGVNSLRPTAVEQRTPSVPVRLQKRLRPFKGAEIAREASRKKTERQSPRNPSAVEVRDGAAGGDEVGQDAKEYFLIPYRTVLPRVAAFRLFWLYFNHLGLLYNGTRITGETNASSVQELLRTGDYGWGLCPDAEYTVAAEVQRKRQITRALWSKAGETFPGGTRWSTAGGNHRVVSAAFTALMTSDRDALLRRIHVLNVFLHELCKEAPEPV</sequence>
<reference evidence="2 3" key="1">
    <citation type="submission" date="2015-07" db="EMBL/GenBank/DDBJ databases">
        <title>High-quality genome of monoxenous trypanosomatid Leptomonas pyrrhocoris.</title>
        <authorList>
            <person name="Flegontov P."/>
            <person name="Butenko A."/>
            <person name="Firsov S."/>
            <person name="Vlcek C."/>
            <person name="Logacheva M.D."/>
            <person name="Field M."/>
            <person name="Filatov D."/>
            <person name="Flegontova O."/>
            <person name="Gerasimov E."/>
            <person name="Jackson A.P."/>
            <person name="Kelly S."/>
            <person name="Opperdoes F."/>
            <person name="O'Reilly A."/>
            <person name="Votypka J."/>
            <person name="Yurchenko V."/>
            <person name="Lukes J."/>
        </authorList>
    </citation>
    <scope>NUCLEOTIDE SEQUENCE [LARGE SCALE GENOMIC DNA]</scope>
    <source>
        <strain evidence="2">H10</strain>
    </source>
</reference>
<dbReference type="Proteomes" id="UP000037923">
    <property type="component" value="Unassembled WGS sequence"/>
</dbReference>
<organism evidence="2 3">
    <name type="scientific">Leptomonas pyrrhocoris</name>
    <name type="common">Firebug parasite</name>
    <dbReference type="NCBI Taxonomy" id="157538"/>
    <lineage>
        <taxon>Eukaryota</taxon>
        <taxon>Discoba</taxon>
        <taxon>Euglenozoa</taxon>
        <taxon>Kinetoplastea</taxon>
        <taxon>Metakinetoplastina</taxon>
        <taxon>Trypanosomatida</taxon>
        <taxon>Trypanosomatidae</taxon>
        <taxon>Leishmaniinae</taxon>
        <taxon>Leptomonas</taxon>
    </lineage>
</organism>
<dbReference type="AlphaFoldDB" id="A0A0N0VFF2"/>
<feature type="compositionally biased region" description="Basic and acidic residues" evidence="1">
    <location>
        <begin position="11"/>
        <end position="21"/>
    </location>
</feature>
<accession>A0A0N0VFF2</accession>